<sequence>MANLVETLTDATKSIGVGAAYGAPVEIEGKTIVPVALVWAGFGGGNGTGNGNANSPTDASKPLLGGEAGGEGFGGGGLSVPIGAYVTTDGNASFEPNLIALLAVSIPVIITSGWAFARVIKALKK</sequence>
<keyword evidence="1" id="KW-0812">Transmembrane</keyword>
<keyword evidence="1" id="KW-1133">Transmembrane helix</keyword>
<proteinExistence type="predicted"/>
<evidence type="ECO:0000313" key="2">
    <source>
        <dbReference type="EMBL" id="MCS5733071.1"/>
    </source>
</evidence>
<keyword evidence="1" id="KW-0472">Membrane</keyword>
<dbReference type="EMBL" id="JANLCJ010000001">
    <property type="protein sequence ID" value="MCS5733071.1"/>
    <property type="molecule type" value="Genomic_DNA"/>
</dbReference>
<gene>
    <name evidence="2" type="ORF">N1032_04860</name>
</gene>
<evidence type="ECO:0000313" key="3">
    <source>
        <dbReference type="Proteomes" id="UP001165586"/>
    </source>
</evidence>
<accession>A0ABT2GYN4</accession>
<evidence type="ECO:0000256" key="1">
    <source>
        <dbReference type="SAM" id="Phobius"/>
    </source>
</evidence>
<dbReference type="RefSeq" id="WP_259537816.1">
    <property type="nucleotide sequence ID" value="NZ_JANLCJ010000001.1"/>
</dbReference>
<reference evidence="2" key="1">
    <citation type="submission" date="2022-08" db="EMBL/GenBank/DDBJ databases">
        <authorList>
            <person name="Deng Y."/>
            <person name="Han X.-F."/>
            <person name="Zhang Y.-Q."/>
        </authorList>
    </citation>
    <scope>NUCLEOTIDE SEQUENCE</scope>
    <source>
        <strain evidence="2">CPCC 203386</strain>
    </source>
</reference>
<dbReference type="Proteomes" id="UP001165586">
    <property type="component" value="Unassembled WGS sequence"/>
</dbReference>
<feature type="transmembrane region" description="Helical" evidence="1">
    <location>
        <begin position="98"/>
        <end position="117"/>
    </location>
</feature>
<comment type="caution">
    <text evidence="2">The sequence shown here is derived from an EMBL/GenBank/DDBJ whole genome shotgun (WGS) entry which is preliminary data.</text>
</comment>
<keyword evidence="3" id="KW-1185">Reference proteome</keyword>
<protein>
    <recommendedName>
        <fullName evidence="4">Sporulation protein YtfJ</fullName>
    </recommendedName>
</protein>
<organism evidence="2 3">
    <name type="scientific">Herbiconiux daphne</name>
    <dbReference type="NCBI Taxonomy" id="2970914"/>
    <lineage>
        <taxon>Bacteria</taxon>
        <taxon>Bacillati</taxon>
        <taxon>Actinomycetota</taxon>
        <taxon>Actinomycetes</taxon>
        <taxon>Micrococcales</taxon>
        <taxon>Microbacteriaceae</taxon>
        <taxon>Herbiconiux</taxon>
    </lineage>
</organism>
<name>A0ABT2GYN4_9MICO</name>
<evidence type="ECO:0008006" key="4">
    <source>
        <dbReference type="Google" id="ProtNLM"/>
    </source>
</evidence>